<feature type="domain" description="WSC" evidence="3">
    <location>
        <begin position="177"/>
        <end position="270"/>
    </location>
</feature>
<evidence type="ECO:0000259" key="3">
    <source>
        <dbReference type="PROSITE" id="PS51212"/>
    </source>
</evidence>
<dbReference type="STRING" id="92696.A0A4R0RCB7"/>
<accession>A0A4R0RCB7</accession>
<name>A0A4R0RCB7_9APHY</name>
<gene>
    <name evidence="4" type="primary">GPR98_1</name>
    <name evidence="4" type="ORF">EIP91_002409</name>
</gene>
<feature type="signal peptide" evidence="2">
    <location>
        <begin position="1"/>
        <end position="21"/>
    </location>
</feature>
<dbReference type="EMBL" id="RWJN01000170">
    <property type="protein sequence ID" value="TCD65641.1"/>
    <property type="molecule type" value="Genomic_DNA"/>
</dbReference>
<organism evidence="4 5">
    <name type="scientific">Steccherinum ochraceum</name>
    <dbReference type="NCBI Taxonomy" id="92696"/>
    <lineage>
        <taxon>Eukaryota</taxon>
        <taxon>Fungi</taxon>
        <taxon>Dikarya</taxon>
        <taxon>Basidiomycota</taxon>
        <taxon>Agaricomycotina</taxon>
        <taxon>Agaricomycetes</taxon>
        <taxon>Polyporales</taxon>
        <taxon>Steccherinaceae</taxon>
        <taxon>Steccherinum</taxon>
    </lineage>
</organism>
<comment type="caution">
    <text evidence="4">The sequence shown here is derived from an EMBL/GenBank/DDBJ whole genome shotgun (WGS) entry which is preliminary data.</text>
</comment>
<feature type="domain" description="WSC" evidence="3">
    <location>
        <begin position="45"/>
        <end position="144"/>
    </location>
</feature>
<dbReference type="SMART" id="SM00321">
    <property type="entry name" value="WSC"/>
    <property type="match status" value="2"/>
</dbReference>
<dbReference type="OrthoDB" id="5985073at2759"/>
<feature type="chain" id="PRO_5020298205" evidence="2">
    <location>
        <begin position="22"/>
        <end position="306"/>
    </location>
</feature>
<dbReference type="InterPro" id="IPR002889">
    <property type="entry name" value="WSC_carb-bd"/>
</dbReference>
<sequence>MYGSFSTIVLSALAALPFVLGASVTNRSLEVRANTCSTANPTYTDYKYLGCAHDSAKRALTGYYGHAVGDEYMSKDLCTSICARSGPGFPLAGIETGRECYCGSSFQNGEGYSIPESSCNQQVGIGGAYDPAGGSWALSIYVPQRQSVNIVNINDFSEIEPGCTLPAGWQYDQFLLETVPTDCFHDGPNRALTGYSFKSDKMTSDLCTSTCASKGFKIAGIEVGSECYCGNQFENGEGYAIDSSICNQSPSASPGGFGGGKWGLAIYRATTISKAIDLHISLPAAPKKRSLVEKHFGRNANTTSSL</sequence>
<evidence type="ECO:0000313" key="4">
    <source>
        <dbReference type="EMBL" id="TCD65641.1"/>
    </source>
</evidence>
<dbReference type="Pfam" id="PF01822">
    <property type="entry name" value="WSC"/>
    <property type="match status" value="2"/>
</dbReference>
<protein>
    <submittedName>
        <fullName evidence="4">G-protein-coupled receptor</fullName>
    </submittedName>
</protein>
<proteinExistence type="predicted"/>
<reference evidence="4 5" key="1">
    <citation type="submission" date="2018-11" db="EMBL/GenBank/DDBJ databases">
        <title>Genome assembly of Steccherinum ochraceum LE-BIN_3174, the white-rot fungus of the Steccherinaceae family (The Residual Polyporoid clade, Polyporales, Basidiomycota).</title>
        <authorList>
            <person name="Fedorova T.V."/>
            <person name="Glazunova O.A."/>
            <person name="Landesman E.O."/>
            <person name="Moiseenko K.V."/>
            <person name="Psurtseva N.V."/>
            <person name="Savinova O.S."/>
            <person name="Shakhova N.V."/>
            <person name="Tyazhelova T.V."/>
            <person name="Vasina D.V."/>
        </authorList>
    </citation>
    <scope>NUCLEOTIDE SEQUENCE [LARGE SCALE GENOMIC DNA]</scope>
    <source>
        <strain evidence="4 5">LE-BIN_3174</strain>
    </source>
</reference>
<evidence type="ECO:0000256" key="1">
    <source>
        <dbReference type="ARBA" id="ARBA00022737"/>
    </source>
</evidence>
<keyword evidence="2" id="KW-0732">Signal</keyword>
<evidence type="ECO:0000256" key="2">
    <source>
        <dbReference type="SAM" id="SignalP"/>
    </source>
</evidence>
<evidence type="ECO:0000313" key="5">
    <source>
        <dbReference type="Proteomes" id="UP000292702"/>
    </source>
</evidence>
<dbReference type="AlphaFoldDB" id="A0A4R0RCB7"/>
<dbReference type="InterPro" id="IPR051589">
    <property type="entry name" value="Sialate-O-sulfotransferase"/>
</dbReference>
<dbReference type="PANTHER" id="PTHR45964">
    <property type="entry name" value="WSCD FAMILY MEMBER CG9164"/>
    <property type="match status" value="1"/>
</dbReference>
<keyword evidence="5" id="KW-1185">Reference proteome</keyword>
<keyword evidence="4" id="KW-0675">Receptor</keyword>
<dbReference type="PANTHER" id="PTHR45964:SF5">
    <property type="entry name" value="WSCD FAMILY MEMBER CG9164"/>
    <property type="match status" value="1"/>
</dbReference>
<keyword evidence="1" id="KW-0677">Repeat</keyword>
<dbReference type="Proteomes" id="UP000292702">
    <property type="component" value="Unassembled WGS sequence"/>
</dbReference>
<dbReference type="PROSITE" id="PS51212">
    <property type="entry name" value="WSC"/>
    <property type="match status" value="2"/>
</dbReference>